<keyword evidence="3" id="KW-1185">Reference proteome</keyword>
<dbReference type="EMBL" id="BGZK01000110">
    <property type="protein sequence ID" value="GBP19660.1"/>
    <property type="molecule type" value="Genomic_DNA"/>
</dbReference>
<feature type="region of interest" description="Disordered" evidence="1">
    <location>
        <begin position="7"/>
        <end position="44"/>
    </location>
</feature>
<evidence type="ECO:0000256" key="1">
    <source>
        <dbReference type="SAM" id="MobiDB-lite"/>
    </source>
</evidence>
<proteinExistence type="predicted"/>
<protein>
    <submittedName>
        <fullName evidence="2">Uncharacterized protein</fullName>
    </submittedName>
</protein>
<accession>A0A4C1U0A1</accession>
<comment type="caution">
    <text evidence="2">The sequence shown here is derived from an EMBL/GenBank/DDBJ whole genome shotgun (WGS) entry which is preliminary data.</text>
</comment>
<name>A0A4C1U0A1_EUMVA</name>
<gene>
    <name evidence="2" type="ORF">EVAR_75632_1</name>
</gene>
<dbReference type="Proteomes" id="UP000299102">
    <property type="component" value="Unassembled WGS sequence"/>
</dbReference>
<dbReference type="AlphaFoldDB" id="A0A4C1U0A1"/>
<evidence type="ECO:0000313" key="3">
    <source>
        <dbReference type="Proteomes" id="UP000299102"/>
    </source>
</evidence>
<organism evidence="2 3">
    <name type="scientific">Eumeta variegata</name>
    <name type="common">Bagworm moth</name>
    <name type="synonym">Eumeta japonica</name>
    <dbReference type="NCBI Taxonomy" id="151549"/>
    <lineage>
        <taxon>Eukaryota</taxon>
        <taxon>Metazoa</taxon>
        <taxon>Ecdysozoa</taxon>
        <taxon>Arthropoda</taxon>
        <taxon>Hexapoda</taxon>
        <taxon>Insecta</taxon>
        <taxon>Pterygota</taxon>
        <taxon>Neoptera</taxon>
        <taxon>Endopterygota</taxon>
        <taxon>Lepidoptera</taxon>
        <taxon>Glossata</taxon>
        <taxon>Ditrysia</taxon>
        <taxon>Tineoidea</taxon>
        <taxon>Psychidae</taxon>
        <taxon>Oiketicinae</taxon>
        <taxon>Eumeta</taxon>
    </lineage>
</organism>
<reference evidence="2 3" key="1">
    <citation type="journal article" date="2019" name="Commun. Biol.">
        <title>The bagworm genome reveals a unique fibroin gene that provides high tensile strength.</title>
        <authorList>
            <person name="Kono N."/>
            <person name="Nakamura H."/>
            <person name="Ohtoshi R."/>
            <person name="Tomita M."/>
            <person name="Numata K."/>
            <person name="Arakawa K."/>
        </authorList>
    </citation>
    <scope>NUCLEOTIDE SEQUENCE [LARGE SCALE GENOMIC DNA]</scope>
</reference>
<sequence>MPLLYVRDNVHGNKSRAGGQERGPRARPRRRSNGGLPITSYISGGGGHPRLHKLGVCIARGTPTRHISGRSFSVIYDDILRDDPPGPAATPARPCAASTIFAWRFIRLRRHKNRLK</sequence>
<evidence type="ECO:0000313" key="2">
    <source>
        <dbReference type="EMBL" id="GBP19660.1"/>
    </source>
</evidence>